<evidence type="ECO:0000256" key="8">
    <source>
        <dbReference type="ARBA" id="ARBA00023017"/>
    </source>
</evidence>
<protein>
    <submittedName>
        <fullName evidence="12">Dynein light intermediate chain</fullName>
    </submittedName>
</protein>
<evidence type="ECO:0000256" key="5">
    <source>
        <dbReference type="ARBA" id="ARBA00022701"/>
    </source>
</evidence>
<dbReference type="GeneID" id="28727080"/>
<dbReference type="Pfam" id="PF05783">
    <property type="entry name" value="DLIC"/>
    <property type="match status" value="2"/>
</dbReference>
<dbReference type="OrthoDB" id="27603at2759"/>
<dbReference type="STRING" id="77020.A0A0M8MNF4"/>
<dbReference type="GO" id="GO:0035974">
    <property type="term" value="C:meiotic spindle pole body"/>
    <property type="evidence" value="ECO:0007669"/>
    <property type="project" value="TreeGrafter"/>
</dbReference>
<keyword evidence="9" id="KW-0505">Motor protein</keyword>
<feature type="region of interest" description="Disordered" evidence="11">
    <location>
        <begin position="458"/>
        <end position="490"/>
    </location>
</feature>
<organism evidence="12 13">
    <name type="scientific">Malassezia pachydermatis</name>
    <dbReference type="NCBI Taxonomy" id="77020"/>
    <lineage>
        <taxon>Eukaryota</taxon>
        <taxon>Fungi</taxon>
        <taxon>Dikarya</taxon>
        <taxon>Basidiomycota</taxon>
        <taxon>Ustilaginomycotina</taxon>
        <taxon>Malasseziomycetes</taxon>
        <taxon>Malasseziales</taxon>
        <taxon>Malasseziaceae</taxon>
        <taxon>Malassezia</taxon>
    </lineage>
</organism>
<comment type="subcellular location">
    <subcellularLocation>
        <location evidence="1">Cytoplasm</location>
        <location evidence="1">Cytoskeleton</location>
    </subcellularLocation>
</comment>
<evidence type="ECO:0000256" key="2">
    <source>
        <dbReference type="ARBA" id="ARBA00006831"/>
    </source>
</evidence>
<dbReference type="SUPFAM" id="SSF52540">
    <property type="entry name" value="P-loop containing nucleoside triphosphate hydrolases"/>
    <property type="match status" value="1"/>
</dbReference>
<reference evidence="12 13" key="1">
    <citation type="submission" date="2015-07" db="EMBL/GenBank/DDBJ databases">
        <title>Draft Genome Sequence of Malassezia furfur CBS1878 and Malassezia pachydermatis CBS1879.</title>
        <authorList>
            <person name="Triana S."/>
            <person name="Ohm R."/>
            <person name="Gonzalez A."/>
            <person name="DeCock H."/>
            <person name="Restrepo S."/>
            <person name="Celis A."/>
        </authorList>
    </citation>
    <scope>NUCLEOTIDE SEQUENCE [LARGE SCALE GENOMIC DNA]</scope>
    <source>
        <strain evidence="12 13">CBS 1879</strain>
    </source>
</reference>
<keyword evidence="8" id="KW-0243">Dynein</keyword>
<dbReference type="GO" id="GO:0045504">
    <property type="term" value="F:dynein heavy chain binding"/>
    <property type="evidence" value="ECO:0007669"/>
    <property type="project" value="TreeGrafter"/>
</dbReference>
<dbReference type="PANTHER" id="PTHR12688">
    <property type="entry name" value="DYNEIN LIGHT INTERMEDIATE CHAIN"/>
    <property type="match status" value="1"/>
</dbReference>
<evidence type="ECO:0000256" key="7">
    <source>
        <dbReference type="ARBA" id="ARBA00022840"/>
    </source>
</evidence>
<dbReference type="GO" id="GO:0000226">
    <property type="term" value="P:microtubule cytoskeleton organization"/>
    <property type="evidence" value="ECO:0007669"/>
    <property type="project" value="TreeGrafter"/>
</dbReference>
<dbReference type="GO" id="GO:0005874">
    <property type="term" value="C:microtubule"/>
    <property type="evidence" value="ECO:0007669"/>
    <property type="project" value="UniProtKB-KW"/>
</dbReference>
<feature type="compositionally biased region" description="Low complexity" evidence="11">
    <location>
        <begin position="458"/>
        <end position="475"/>
    </location>
</feature>
<dbReference type="GO" id="GO:0005868">
    <property type="term" value="C:cytoplasmic dynein complex"/>
    <property type="evidence" value="ECO:0007669"/>
    <property type="project" value="InterPro"/>
</dbReference>
<proteinExistence type="inferred from homology"/>
<keyword evidence="10" id="KW-0206">Cytoskeleton</keyword>
<dbReference type="GO" id="GO:0007018">
    <property type="term" value="P:microtubule-based movement"/>
    <property type="evidence" value="ECO:0007669"/>
    <property type="project" value="InterPro"/>
</dbReference>
<dbReference type="Proteomes" id="UP000037751">
    <property type="component" value="Unassembled WGS sequence"/>
</dbReference>
<comment type="similarity">
    <text evidence="2">Belongs to the dynein light intermediate chain family.</text>
</comment>
<accession>A0A0M8MNF4</accession>
<dbReference type="PANTHER" id="PTHR12688:SF0">
    <property type="entry name" value="DYNEIN LIGHT INTERMEDIATE CHAIN"/>
    <property type="match status" value="1"/>
</dbReference>
<name>A0A0M8MNF4_9BASI</name>
<dbReference type="AlphaFoldDB" id="A0A0M8MNF4"/>
<keyword evidence="4" id="KW-0963">Cytoplasm</keyword>
<evidence type="ECO:0000256" key="9">
    <source>
        <dbReference type="ARBA" id="ARBA00023175"/>
    </source>
</evidence>
<feature type="region of interest" description="Disordered" evidence="11">
    <location>
        <begin position="363"/>
        <end position="385"/>
    </location>
</feature>
<evidence type="ECO:0000313" key="13">
    <source>
        <dbReference type="Proteomes" id="UP000037751"/>
    </source>
</evidence>
<gene>
    <name evidence="12" type="ORF">Malapachy_0690</name>
</gene>
<feature type="compositionally biased region" description="Polar residues" evidence="11">
    <location>
        <begin position="427"/>
        <end position="443"/>
    </location>
</feature>
<evidence type="ECO:0000256" key="11">
    <source>
        <dbReference type="SAM" id="MobiDB-lite"/>
    </source>
</evidence>
<dbReference type="InterPro" id="IPR027417">
    <property type="entry name" value="P-loop_NTPase"/>
</dbReference>
<dbReference type="GO" id="GO:0005524">
    <property type="term" value="F:ATP binding"/>
    <property type="evidence" value="ECO:0007669"/>
    <property type="project" value="UniProtKB-KW"/>
</dbReference>
<evidence type="ECO:0000256" key="10">
    <source>
        <dbReference type="ARBA" id="ARBA00023212"/>
    </source>
</evidence>
<comment type="caution">
    <text evidence="12">The sequence shown here is derived from an EMBL/GenBank/DDBJ whole genome shotgun (WGS) entry which is preliminary data.</text>
</comment>
<evidence type="ECO:0000313" key="12">
    <source>
        <dbReference type="EMBL" id="KOS15088.1"/>
    </source>
</evidence>
<keyword evidence="6" id="KW-0547">Nucleotide-binding</keyword>
<dbReference type="RefSeq" id="XP_017992720.1">
    <property type="nucleotide sequence ID" value="XM_018135205.1"/>
</dbReference>
<keyword evidence="5" id="KW-0493">Microtubule</keyword>
<keyword evidence="13" id="KW-1185">Reference proteome</keyword>
<dbReference type="InterPro" id="IPR022780">
    <property type="entry name" value="Dynein_light_int_chain"/>
</dbReference>
<dbReference type="InterPro" id="IPR008467">
    <property type="entry name" value="Dynein1_light_intermed_chain"/>
</dbReference>
<keyword evidence="7" id="KW-0067">ATP-binding</keyword>
<dbReference type="EMBL" id="LGAV01000003">
    <property type="protein sequence ID" value="KOS15088.1"/>
    <property type="molecule type" value="Genomic_DNA"/>
</dbReference>
<dbReference type="VEuPathDB" id="FungiDB:Malapachy_0690"/>
<evidence type="ECO:0000256" key="3">
    <source>
        <dbReference type="ARBA" id="ARBA00022448"/>
    </source>
</evidence>
<evidence type="ECO:0000256" key="4">
    <source>
        <dbReference type="ARBA" id="ARBA00022490"/>
    </source>
</evidence>
<evidence type="ECO:0000256" key="6">
    <source>
        <dbReference type="ARBA" id="ARBA00022741"/>
    </source>
</evidence>
<feature type="region of interest" description="Disordered" evidence="11">
    <location>
        <begin position="418"/>
        <end position="443"/>
    </location>
</feature>
<evidence type="ECO:0000256" key="1">
    <source>
        <dbReference type="ARBA" id="ARBA00004245"/>
    </source>
</evidence>
<keyword evidence="3" id="KW-0813">Transport</keyword>
<sequence length="490" mass="52302">MARDVWGSLLQGARARHAFVSKSIVVLGEPGSGKSTLVRQLAGTAEARTTVPKESSGPLNFGYLDLQDDATSIEPWRTGVYTVHSADMAVAATLPYAFPPVHTAPDASVQPSLRRLRDTVFVITLDWREPWAFAAQITAWLGLLERLIASAHASGSDVDADADADTLRRAMRAQLSAWTYPPSDTQPSPPTTALADNLGVPLVFVGTHTDHIDTLLAEHVLTEAQLDTVQQFLRTVALRYGAALFSTTMHRASTYDAPVPSTARPAPLEAEIVTADVRKLCIPPGWDTWAKIEALASSFSCAAWDETWANDHAGRLHPTAESTSVVAQRMAECVPPPPSIKAQAPTHVEVSSTAEFLASLRARQPPATEAIPTPPTSAGPARHALGPSMQVSTLDLPAVESALQEQVRDVPVAPTTPIASAHHKSHTPSSLRTESLASPSVATPKQTEVLHSFFQSLLKKPSSTSSPGSTPGTPSARIGRVRRRKDEMGG</sequence>